<dbReference type="InterPro" id="IPR050432">
    <property type="entry name" value="FAD-linked_Oxidoreductases_BP"/>
</dbReference>
<dbReference type="PANTHER" id="PTHR13878">
    <property type="entry name" value="GULONOLACTONE OXIDASE"/>
    <property type="match status" value="1"/>
</dbReference>
<feature type="domain" description="FAD-binding PCMH-type" evidence="3">
    <location>
        <begin position="88"/>
        <end position="266"/>
    </location>
</feature>
<dbReference type="PANTHER" id="PTHR13878:SF91">
    <property type="entry name" value="FAD BINDING DOMAIN PROTEIN (AFU_ORTHOLOGUE AFUA_6G12070)-RELATED"/>
    <property type="match status" value="1"/>
</dbReference>
<comment type="caution">
    <text evidence="4">The sequence shown here is derived from an EMBL/GenBank/DDBJ whole genome shotgun (WGS) entry which is preliminary data.</text>
</comment>
<dbReference type="RefSeq" id="XP_064670773.1">
    <property type="nucleotide sequence ID" value="XM_064810499.1"/>
</dbReference>
<evidence type="ECO:0000313" key="4">
    <source>
        <dbReference type="EMBL" id="KAK4113203.1"/>
    </source>
</evidence>
<name>A0AAN6TEY9_9PEZI</name>
<evidence type="ECO:0000259" key="3">
    <source>
        <dbReference type="PROSITE" id="PS51387"/>
    </source>
</evidence>
<reference evidence="4" key="2">
    <citation type="submission" date="2023-05" db="EMBL/GenBank/DDBJ databases">
        <authorList>
            <consortium name="Lawrence Berkeley National Laboratory"/>
            <person name="Steindorff A."/>
            <person name="Hensen N."/>
            <person name="Bonometti L."/>
            <person name="Westerberg I."/>
            <person name="Brannstrom I.O."/>
            <person name="Guillou S."/>
            <person name="Cros-Aarteil S."/>
            <person name="Calhoun S."/>
            <person name="Haridas S."/>
            <person name="Kuo A."/>
            <person name="Mondo S."/>
            <person name="Pangilinan J."/>
            <person name="Riley R."/>
            <person name="Labutti K."/>
            <person name="Andreopoulos B."/>
            <person name="Lipzen A."/>
            <person name="Chen C."/>
            <person name="Yanf M."/>
            <person name="Daum C."/>
            <person name="Ng V."/>
            <person name="Clum A."/>
            <person name="Ohm R."/>
            <person name="Martin F."/>
            <person name="Silar P."/>
            <person name="Natvig D."/>
            <person name="Lalanne C."/>
            <person name="Gautier V."/>
            <person name="Ament-Velasquez S.L."/>
            <person name="Kruys A."/>
            <person name="Hutchinson M.I."/>
            <person name="Powell A.J."/>
            <person name="Barry K."/>
            <person name="Miller A.N."/>
            <person name="Grigoriev I.V."/>
            <person name="Debuchy R."/>
            <person name="Gladieux P."/>
            <person name="Thoren M.H."/>
            <person name="Johannesson H."/>
        </authorList>
    </citation>
    <scope>NUCLEOTIDE SEQUENCE</scope>
    <source>
        <strain evidence="4">CBS 508.74</strain>
    </source>
</reference>
<feature type="non-terminal residue" evidence="4">
    <location>
        <position position="1"/>
    </location>
</feature>
<proteinExistence type="inferred from homology"/>
<dbReference type="InterPro" id="IPR012951">
    <property type="entry name" value="BBE"/>
</dbReference>
<accession>A0AAN6TEY9</accession>
<keyword evidence="2" id="KW-0560">Oxidoreductase</keyword>
<dbReference type="PROSITE" id="PS51387">
    <property type="entry name" value="FAD_PCMH"/>
    <property type="match status" value="1"/>
</dbReference>
<dbReference type="Gene3D" id="3.30.465.10">
    <property type="match status" value="1"/>
</dbReference>
<comment type="similarity">
    <text evidence="1">Belongs to the oxygen-dependent FAD-linked oxidoreductase family.</text>
</comment>
<dbReference type="Pfam" id="PF08031">
    <property type="entry name" value="BBE"/>
    <property type="match status" value="1"/>
</dbReference>
<dbReference type="InterPro" id="IPR016169">
    <property type="entry name" value="FAD-bd_PCMH_sub2"/>
</dbReference>
<sequence length="543" mass="58857">RYLPGDRGYPTTADWDRLNRTVGGRLVKVVPLAQICFGSNVNDAACAVLREQWGSVDPFLPDPVHVMSPYWLNNSCNPSLGPTGSCTLGNMAPYAIRVTGASDVIAGIQFASAKNIRLTIKNTGHDYLGRSTGEGSLALWMHNLKDTAALDYKSSYYKGPALKVGAGIQVLEAYKAAKDHGLRVVGGACPTVGLAGGWLTGGGQGPLTSKYGLGADQALEYEVVTAVGRRLVASPTQNSDLYWALSGGGAGNYAVVLSITVKAYRDGPVAGYSMLFTNTNPESYWAAIKAWIQRLVEIDIKYPTFNSAVTFTNEFFSLDFATLADATESEIETVLAPFLSDLQRLQITPLRTDRHVSPTYYDHYQYFTTNPSVNGTSLTVSNRLIPRSLAQPDRLPTLIDTIRGIATTGSNNSAVFVIINNNVTHAHVGNRPGANAVLPAWRDSLFLLNFGLQLLPEGNAPWSQIREHQVLVNSWLDAFRRLTPGGGSYLNEGTFDYPAWKTEYYGANYGRLAAIKAKYDPEYLFFANAAVGSDVAWRAGPDG</sequence>
<dbReference type="Pfam" id="PF01565">
    <property type="entry name" value="FAD_binding_4"/>
    <property type="match status" value="1"/>
</dbReference>
<protein>
    <submittedName>
        <fullName evidence="4">FAD-binding domain-containing protein</fullName>
    </submittedName>
</protein>
<dbReference type="AlphaFoldDB" id="A0AAN6TEY9"/>
<dbReference type="InterPro" id="IPR036318">
    <property type="entry name" value="FAD-bd_PCMH-like_sf"/>
</dbReference>
<dbReference type="GeneID" id="89934624"/>
<dbReference type="SUPFAM" id="SSF56176">
    <property type="entry name" value="FAD-binding/transporter-associated domain-like"/>
    <property type="match status" value="1"/>
</dbReference>
<dbReference type="GO" id="GO:0071949">
    <property type="term" value="F:FAD binding"/>
    <property type="evidence" value="ECO:0007669"/>
    <property type="project" value="InterPro"/>
</dbReference>
<dbReference type="InterPro" id="IPR016166">
    <property type="entry name" value="FAD-bd_PCMH"/>
</dbReference>
<gene>
    <name evidence="4" type="ORF">N656DRAFT_676764</name>
</gene>
<dbReference type="GO" id="GO:0016491">
    <property type="term" value="F:oxidoreductase activity"/>
    <property type="evidence" value="ECO:0007669"/>
    <property type="project" value="UniProtKB-KW"/>
</dbReference>
<feature type="non-terminal residue" evidence="4">
    <location>
        <position position="543"/>
    </location>
</feature>
<reference evidence="4" key="1">
    <citation type="journal article" date="2023" name="Mol. Phylogenet. Evol.">
        <title>Genome-scale phylogeny and comparative genomics of the fungal order Sordariales.</title>
        <authorList>
            <person name="Hensen N."/>
            <person name="Bonometti L."/>
            <person name="Westerberg I."/>
            <person name="Brannstrom I.O."/>
            <person name="Guillou S."/>
            <person name="Cros-Aarteil S."/>
            <person name="Calhoun S."/>
            <person name="Haridas S."/>
            <person name="Kuo A."/>
            <person name="Mondo S."/>
            <person name="Pangilinan J."/>
            <person name="Riley R."/>
            <person name="LaButti K."/>
            <person name="Andreopoulos B."/>
            <person name="Lipzen A."/>
            <person name="Chen C."/>
            <person name="Yan M."/>
            <person name="Daum C."/>
            <person name="Ng V."/>
            <person name="Clum A."/>
            <person name="Steindorff A."/>
            <person name="Ohm R.A."/>
            <person name="Martin F."/>
            <person name="Silar P."/>
            <person name="Natvig D.O."/>
            <person name="Lalanne C."/>
            <person name="Gautier V."/>
            <person name="Ament-Velasquez S.L."/>
            <person name="Kruys A."/>
            <person name="Hutchinson M.I."/>
            <person name="Powell A.J."/>
            <person name="Barry K."/>
            <person name="Miller A.N."/>
            <person name="Grigoriev I.V."/>
            <person name="Debuchy R."/>
            <person name="Gladieux P."/>
            <person name="Hiltunen Thoren M."/>
            <person name="Johannesson H."/>
        </authorList>
    </citation>
    <scope>NUCLEOTIDE SEQUENCE</scope>
    <source>
        <strain evidence="4">CBS 508.74</strain>
    </source>
</reference>
<evidence type="ECO:0000256" key="1">
    <source>
        <dbReference type="ARBA" id="ARBA00005466"/>
    </source>
</evidence>
<dbReference type="Gene3D" id="3.40.462.20">
    <property type="match status" value="1"/>
</dbReference>
<evidence type="ECO:0000256" key="2">
    <source>
        <dbReference type="ARBA" id="ARBA00023002"/>
    </source>
</evidence>
<dbReference type="Proteomes" id="UP001302812">
    <property type="component" value="Unassembled WGS sequence"/>
</dbReference>
<dbReference type="InterPro" id="IPR006094">
    <property type="entry name" value="Oxid_FAD_bind_N"/>
</dbReference>
<dbReference type="EMBL" id="MU853340">
    <property type="protein sequence ID" value="KAK4113203.1"/>
    <property type="molecule type" value="Genomic_DNA"/>
</dbReference>
<evidence type="ECO:0000313" key="5">
    <source>
        <dbReference type="Proteomes" id="UP001302812"/>
    </source>
</evidence>
<keyword evidence="5" id="KW-1185">Reference proteome</keyword>
<organism evidence="4 5">
    <name type="scientific">Canariomyces notabilis</name>
    <dbReference type="NCBI Taxonomy" id="2074819"/>
    <lineage>
        <taxon>Eukaryota</taxon>
        <taxon>Fungi</taxon>
        <taxon>Dikarya</taxon>
        <taxon>Ascomycota</taxon>
        <taxon>Pezizomycotina</taxon>
        <taxon>Sordariomycetes</taxon>
        <taxon>Sordariomycetidae</taxon>
        <taxon>Sordariales</taxon>
        <taxon>Chaetomiaceae</taxon>
        <taxon>Canariomyces</taxon>
    </lineage>
</organism>